<dbReference type="InterPro" id="IPR023286">
    <property type="entry name" value="ABATE_dom_sf"/>
</dbReference>
<sequence>GNSGPRWCSPARCGNRTRVARYYQRHKPDRTD</sequence>
<keyword evidence="3" id="KW-1185">Reference proteome</keyword>
<proteinExistence type="predicted"/>
<dbReference type="EMBL" id="JAAKZW010000264">
    <property type="protein sequence ID" value="NGO80928.1"/>
    <property type="molecule type" value="Genomic_DNA"/>
</dbReference>
<feature type="domain" description="Zinc finger CGNR" evidence="1">
    <location>
        <begin position="5"/>
        <end position="26"/>
    </location>
</feature>
<evidence type="ECO:0000313" key="2">
    <source>
        <dbReference type="EMBL" id="NGO80928.1"/>
    </source>
</evidence>
<dbReference type="SUPFAM" id="SSF160904">
    <property type="entry name" value="Jann2411-like"/>
    <property type="match status" value="1"/>
</dbReference>
<accession>A0A6G4XU09</accession>
<name>A0A6G4XU09_9ACTN</name>
<dbReference type="Gene3D" id="1.10.3300.10">
    <property type="entry name" value="Jann2411-like domain"/>
    <property type="match status" value="1"/>
</dbReference>
<dbReference type="Proteomes" id="UP000481109">
    <property type="component" value="Unassembled WGS sequence"/>
</dbReference>
<evidence type="ECO:0000313" key="3">
    <source>
        <dbReference type="Proteomes" id="UP000481109"/>
    </source>
</evidence>
<dbReference type="InterPro" id="IPR021005">
    <property type="entry name" value="Znf_CGNR"/>
</dbReference>
<reference evidence="2 3" key="1">
    <citation type="submission" date="2020-02" db="EMBL/GenBank/DDBJ databases">
        <title>Whole-genome analyses of novel actinobacteria.</title>
        <authorList>
            <person name="Sahin N."/>
            <person name="Tokatli A."/>
        </authorList>
    </citation>
    <scope>NUCLEOTIDE SEQUENCE [LARGE SCALE GENOMIC DNA]</scope>
    <source>
        <strain evidence="2 3">YC504</strain>
    </source>
</reference>
<comment type="caution">
    <text evidence="2">The sequence shown here is derived from an EMBL/GenBank/DDBJ whole genome shotgun (WGS) entry which is preliminary data.</text>
</comment>
<dbReference type="AlphaFoldDB" id="A0A6G4XU09"/>
<organism evidence="2 3">
    <name type="scientific">Streptomyces mesophilus</name>
    <dbReference type="NCBI Taxonomy" id="1775132"/>
    <lineage>
        <taxon>Bacteria</taxon>
        <taxon>Bacillati</taxon>
        <taxon>Actinomycetota</taxon>
        <taxon>Actinomycetes</taxon>
        <taxon>Kitasatosporales</taxon>
        <taxon>Streptomycetaceae</taxon>
        <taxon>Streptomyces</taxon>
    </lineage>
</organism>
<dbReference type="RefSeq" id="WP_206344617.1">
    <property type="nucleotide sequence ID" value="NZ_JAAKZW010000264.1"/>
</dbReference>
<feature type="non-terminal residue" evidence="2">
    <location>
        <position position="1"/>
    </location>
</feature>
<gene>
    <name evidence="2" type="ORF">G6045_35505</name>
</gene>
<protein>
    <recommendedName>
        <fullName evidence="1">Zinc finger CGNR domain-containing protein</fullName>
    </recommendedName>
</protein>
<dbReference type="Pfam" id="PF11706">
    <property type="entry name" value="zf-CGNR"/>
    <property type="match status" value="1"/>
</dbReference>
<evidence type="ECO:0000259" key="1">
    <source>
        <dbReference type="Pfam" id="PF11706"/>
    </source>
</evidence>